<dbReference type="InterPro" id="IPR013320">
    <property type="entry name" value="ConA-like_dom_sf"/>
</dbReference>
<feature type="signal peptide" evidence="2">
    <location>
        <begin position="1"/>
        <end position="22"/>
    </location>
</feature>
<feature type="chain" id="PRO_5047157152" description="LamG domain-containing protein" evidence="2">
    <location>
        <begin position="23"/>
        <end position="313"/>
    </location>
</feature>
<evidence type="ECO:0000256" key="2">
    <source>
        <dbReference type="SAM" id="SignalP"/>
    </source>
</evidence>
<reference evidence="3" key="1">
    <citation type="submission" date="2021-12" db="EMBL/GenBank/DDBJ databases">
        <title>Discovery of the Pendulisporaceae a myxobacterial family with distinct sporulation behavior and unique specialized metabolism.</title>
        <authorList>
            <person name="Garcia R."/>
            <person name="Popoff A."/>
            <person name="Bader C.D."/>
            <person name="Loehr J."/>
            <person name="Walesch S."/>
            <person name="Walt C."/>
            <person name="Boldt J."/>
            <person name="Bunk B."/>
            <person name="Haeckl F.J.F.P.J."/>
            <person name="Gunesch A.P."/>
            <person name="Birkelbach J."/>
            <person name="Nuebel U."/>
            <person name="Pietschmann T."/>
            <person name="Bach T."/>
            <person name="Mueller R."/>
        </authorList>
    </citation>
    <scope>NUCLEOTIDE SEQUENCE</scope>
    <source>
        <strain evidence="3">MSr11367</strain>
    </source>
</reference>
<dbReference type="EMBL" id="CP089983">
    <property type="protein sequence ID" value="WXB01449.1"/>
    <property type="molecule type" value="Genomic_DNA"/>
</dbReference>
<evidence type="ECO:0000313" key="4">
    <source>
        <dbReference type="Proteomes" id="UP001374803"/>
    </source>
</evidence>
<gene>
    <name evidence="3" type="ORF">LVJ94_31590</name>
</gene>
<proteinExistence type="predicted"/>
<protein>
    <recommendedName>
        <fullName evidence="5">LamG domain-containing protein</fullName>
    </recommendedName>
</protein>
<evidence type="ECO:0008006" key="5">
    <source>
        <dbReference type="Google" id="ProtNLM"/>
    </source>
</evidence>
<dbReference type="PROSITE" id="PS51257">
    <property type="entry name" value="PROKAR_LIPOPROTEIN"/>
    <property type="match status" value="1"/>
</dbReference>
<sequence length="313" mass="33071">MKRVFALIAVSTVSLGSAILAACIGDEPGPLPAIPERDSGEPDTFVPPDTGVDAGPAVPKTVEGLVVWLDGADSNSVQRKSPGFDETVVKWLDKSGSNPPYDYAPTAPVRAPKFASNSMNGNTLGSVNFSQNYSQYLVGRALTLSASEVFVVVQSVRKTFGIERDASAAYGFWHFGNVASFHPDDHGYVVDTFGSNQNGVFLGAVAPGDSIWEPHIFGVVATKPSPSTYYYNGATLAMNAPSGGYSQGFNVNGSLLGATSPNSGINPATEFNYFNGYIAEVVIYNRALPPSDHQKIQSYLSAKWGIALKDGGT</sequence>
<dbReference type="RefSeq" id="WP_394831063.1">
    <property type="nucleotide sequence ID" value="NZ_CP089929.1"/>
</dbReference>
<keyword evidence="4" id="KW-1185">Reference proteome</keyword>
<organism evidence="3 4">
    <name type="scientific">Pendulispora rubella</name>
    <dbReference type="NCBI Taxonomy" id="2741070"/>
    <lineage>
        <taxon>Bacteria</taxon>
        <taxon>Pseudomonadati</taxon>
        <taxon>Myxococcota</taxon>
        <taxon>Myxococcia</taxon>
        <taxon>Myxococcales</taxon>
        <taxon>Sorangiineae</taxon>
        <taxon>Pendulisporaceae</taxon>
        <taxon>Pendulispora</taxon>
    </lineage>
</organism>
<evidence type="ECO:0000313" key="3">
    <source>
        <dbReference type="EMBL" id="WXB01449.1"/>
    </source>
</evidence>
<accession>A0ABZ2KS16</accession>
<evidence type="ECO:0000256" key="1">
    <source>
        <dbReference type="SAM" id="MobiDB-lite"/>
    </source>
</evidence>
<keyword evidence="2" id="KW-0732">Signal</keyword>
<feature type="region of interest" description="Disordered" evidence="1">
    <location>
        <begin position="31"/>
        <end position="54"/>
    </location>
</feature>
<name>A0ABZ2KS16_9BACT</name>
<dbReference type="SUPFAM" id="SSF49899">
    <property type="entry name" value="Concanavalin A-like lectins/glucanases"/>
    <property type="match status" value="1"/>
</dbReference>
<dbReference type="Gene3D" id="2.60.120.200">
    <property type="match status" value="1"/>
</dbReference>
<dbReference type="Proteomes" id="UP001374803">
    <property type="component" value="Chromosome"/>
</dbReference>